<feature type="transmembrane region" description="Helical" evidence="6">
    <location>
        <begin position="38"/>
        <end position="59"/>
    </location>
</feature>
<dbReference type="PANTHER" id="PTHR42920">
    <property type="entry name" value="OS03G0707200 PROTEIN-RELATED"/>
    <property type="match status" value="1"/>
</dbReference>
<keyword evidence="3 6" id="KW-0812">Transmembrane</keyword>
<evidence type="ECO:0000313" key="8">
    <source>
        <dbReference type="EMBL" id="MBJ7549754.1"/>
    </source>
</evidence>
<keyword evidence="2" id="KW-1003">Cell membrane</keyword>
<feature type="transmembrane region" description="Helical" evidence="6">
    <location>
        <begin position="175"/>
        <end position="196"/>
    </location>
</feature>
<comment type="subcellular location">
    <subcellularLocation>
        <location evidence="1">Cell membrane</location>
        <topology evidence="1">Multi-pass membrane protein</topology>
    </subcellularLocation>
</comment>
<feature type="transmembrane region" description="Helical" evidence="6">
    <location>
        <begin position="71"/>
        <end position="89"/>
    </location>
</feature>
<organism evidence="8 9">
    <name type="scientific">Marinomonas ostreistagni</name>
    <dbReference type="NCBI Taxonomy" id="359209"/>
    <lineage>
        <taxon>Bacteria</taxon>
        <taxon>Pseudomonadati</taxon>
        <taxon>Pseudomonadota</taxon>
        <taxon>Gammaproteobacteria</taxon>
        <taxon>Oceanospirillales</taxon>
        <taxon>Oceanospirillaceae</taxon>
        <taxon>Marinomonas</taxon>
    </lineage>
</organism>
<proteinExistence type="predicted"/>
<feature type="transmembrane region" description="Helical" evidence="6">
    <location>
        <begin position="240"/>
        <end position="260"/>
    </location>
</feature>
<dbReference type="RefSeq" id="WP_199461186.1">
    <property type="nucleotide sequence ID" value="NZ_JAEMUH010000003.1"/>
</dbReference>
<feature type="domain" description="EamA" evidence="7">
    <location>
        <begin position="151"/>
        <end position="281"/>
    </location>
</feature>
<evidence type="ECO:0000256" key="2">
    <source>
        <dbReference type="ARBA" id="ARBA00022475"/>
    </source>
</evidence>
<feature type="transmembrane region" description="Helical" evidence="6">
    <location>
        <begin position="208"/>
        <end position="228"/>
    </location>
</feature>
<name>A0ABS0Z7Z7_9GAMM</name>
<dbReference type="InterPro" id="IPR051258">
    <property type="entry name" value="Diverse_Substrate_Transporter"/>
</dbReference>
<feature type="transmembrane region" description="Helical" evidence="6">
    <location>
        <begin position="266"/>
        <end position="286"/>
    </location>
</feature>
<evidence type="ECO:0000256" key="1">
    <source>
        <dbReference type="ARBA" id="ARBA00004651"/>
    </source>
</evidence>
<dbReference type="InterPro" id="IPR000620">
    <property type="entry name" value="EamA_dom"/>
</dbReference>
<keyword evidence="9" id="KW-1185">Reference proteome</keyword>
<reference evidence="8 9" key="1">
    <citation type="submission" date="2020-12" db="EMBL/GenBank/DDBJ databases">
        <title>Comparative genome analysis of fungal antagonists Marinomonas ostreistagni 398 and M. spartinae 468.</title>
        <authorList>
            <person name="Fields J.L."/>
            <person name="Mavrodi O.V."/>
            <person name="Biber P.D."/>
            <person name="Indest K.J."/>
            <person name="Mavrodi D.V."/>
        </authorList>
    </citation>
    <scope>NUCLEOTIDE SEQUENCE [LARGE SCALE GENOMIC DNA]</scope>
    <source>
        <strain evidence="8 9">USM7</strain>
    </source>
</reference>
<evidence type="ECO:0000256" key="5">
    <source>
        <dbReference type="ARBA" id="ARBA00023136"/>
    </source>
</evidence>
<comment type="caution">
    <text evidence="8">The sequence shown here is derived from an EMBL/GenBank/DDBJ whole genome shotgun (WGS) entry which is preliminary data.</text>
</comment>
<evidence type="ECO:0000256" key="4">
    <source>
        <dbReference type="ARBA" id="ARBA00022989"/>
    </source>
</evidence>
<feature type="transmembrane region" description="Helical" evidence="6">
    <location>
        <begin position="95"/>
        <end position="117"/>
    </location>
</feature>
<evidence type="ECO:0000256" key="3">
    <source>
        <dbReference type="ARBA" id="ARBA00022692"/>
    </source>
</evidence>
<gene>
    <name evidence="8" type="ORF">JHD44_03605</name>
</gene>
<dbReference type="SUPFAM" id="SSF103481">
    <property type="entry name" value="Multidrug resistance efflux transporter EmrE"/>
    <property type="match status" value="2"/>
</dbReference>
<evidence type="ECO:0000313" key="9">
    <source>
        <dbReference type="Proteomes" id="UP000598488"/>
    </source>
</evidence>
<feature type="transmembrane region" description="Helical" evidence="6">
    <location>
        <begin position="124"/>
        <end position="144"/>
    </location>
</feature>
<dbReference type="Proteomes" id="UP000598488">
    <property type="component" value="Unassembled WGS sequence"/>
</dbReference>
<accession>A0ABS0Z7Z7</accession>
<protein>
    <submittedName>
        <fullName evidence="8">DMT family transporter</fullName>
    </submittedName>
</protein>
<dbReference type="Pfam" id="PF00892">
    <property type="entry name" value="EamA"/>
    <property type="match status" value="2"/>
</dbReference>
<dbReference type="PANTHER" id="PTHR42920:SF5">
    <property type="entry name" value="EAMA DOMAIN-CONTAINING PROTEIN"/>
    <property type="match status" value="1"/>
</dbReference>
<dbReference type="InterPro" id="IPR037185">
    <property type="entry name" value="EmrE-like"/>
</dbReference>
<sequence length="297" mass="32255">MSSTAPKLKAELILVLVTFIAALGWIFSKETLAGLPPIFFLGVRFLIAGLVLMFVGARYFKGIKWGDLKGAIVVGMVMSVAMMFWVVGLDQVSNIGVGAFINSLGVILVPVFAKFLFKEKPPRILWVALPIAIVGLACLALGNGVSFEPAQLYFLIAAITFALQFNMLTRMSSKIHVLVLTAIQLFTAGLIMLFVSPTVEEIPHSVPLSIVGWFLASTLIATSLRFLLQTYGQSLTPASHAAVIMNLEPVWTAVLAAMWFSETMTGLQVIGCGLIFSAMLVSKWTPIRSLLKSKKRC</sequence>
<feature type="transmembrane region" description="Helical" evidence="6">
    <location>
        <begin position="150"/>
        <end position="168"/>
    </location>
</feature>
<evidence type="ECO:0000256" key="6">
    <source>
        <dbReference type="SAM" id="Phobius"/>
    </source>
</evidence>
<keyword evidence="4 6" id="KW-1133">Transmembrane helix</keyword>
<feature type="domain" description="EamA" evidence="7">
    <location>
        <begin position="9"/>
        <end position="139"/>
    </location>
</feature>
<keyword evidence="5 6" id="KW-0472">Membrane</keyword>
<evidence type="ECO:0000259" key="7">
    <source>
        <dbReference type="Pfam" id="PF00892"/>
    </source>
</evidence>
<dbReference type="EMBL" id="JAEMUH010000003">
    <property type="protein sequence ID" value="MBJ7549754.1"/>
    <property type="molecule type" value="Genomic_DNA"/>
</dbReference>